<evidence type="ECO:0000259" key="3">
    <source>
        <dbReference type="PROSITE" id="PS51186"/>
    </source>
</evidence>
<proteinExistence type="predicted"/>
<dbReference type="InterPro" id="IPR016181">
    <property type="entry name" value="Acyl_CoA_acyltransferase"/>
</dbReference>
<dbReference type="RefSeq" id="WP_068275574.1">
    <property type="nucleotide sequence ID" value="NZ_LQZG01000003.1"/>
</dbReference>
<dbReference type="STRING" id="262209.AWH69_11405"/>
<dbReference type="PANTHER" id="PTHR43877">
    <property type="entry name" value="AMINOALKYLPHOSPHONATE N-ACETYLTRANSFERASE-RELATED-RELATED"/>
    <property type="match status" value="1"/>
</dbReference>
<evidence type="ECO:0000313" key="4">
    <source>
        <dbReference type="EMBL" id="OAB86989.1"/>
    </source>
</evidence>
<reference evidence="4 5" key="1">
    <citation type="submission" date="2016-01" db="EMBL/GenBank/DDBJ databases">
        <title>Janibacter melonis strain CD11_4 genome sequencing and assembly.</title>
        <authorList>
            <person name="Nair G.R."/>
            <person name="Kaur G."/>
            <person name="Chander A.M."/>
            <person name="Mayilraj S."/>
        </authorList>
    </citation>
    <scope>NUCLEOTIDE SEQUENCE [LARGE SCALE GENOMIC DNA]</scope>
    <source>
        <strain evidence="4 5">CD11-4</strain>
    </source>
</reference>
<dbReference type="EMBL" id="LQZG01000003">
    <property type="protein sequence ID" value="OAB86989.1"/>
    <property type="molecule type" value="Genomic_DNA"/>
</dbReference>
<dbReference type="GO" id="GO:0016747">
    <property type="term" value="F:acyltransferase activity, transferring groups other than amino-acyl groups"/>
    <property type="evidence" value="ECO:0007669"/>
    <property type="project" value="InterPro"/>
</dbReference>
<comment type="caution">
    <text evidence="4">The sequence shown here is derived from an EMBL/GenBank/DDBJ whole genome shotgun (WGS) entry which is preliminary data.</text>
</comment>
<keyword evidence="5" id="KW-1185">Reference proteome</keyword>
<name>A0A176QBC2_9MICO</name>
<dbReference type="Proteomes" id="UP000076976">
    <property type="component" value="Unassembled WGS sequence"/>
</dbReference>
<dbReference type="Pfam" id="PF00583">
    <property type="entry name" value="Acetyltransf_1"/>
    <property type="match status" value="1"/>
</dbReference>
<feature type="domain" description="N-acetyltransferase" evidence="3">
    <location>
        <begin position="3"/>
        <end position="151"/>
    </location>
</feature>
<gene>
    <name evidence="4" type="ORF">AWH69_11405</name>
</gene>
<evidence type="ECO:0000313" key="5">
    <source>
        <dbReference type="Proteomes" id="UP000076976"/>
    </source>
</evidence>
<dbReference type="AlphaFoldDB" id="A0A176QBC2"/>
<dbReference type="InterPro" id="IPR000182">
    <property type="entry name" value="GNAT_dom"/>
</dbReference>
<dbReference type="SUPFAM" id="SSF55729">
    <property type="entry name" value="Acyl-CoA N-acyltransferases (Nat)"/>
    <property type="match status" value="1"/>
</dbReference>
<keyword evidence="1" id="KW-0808">Transferase</keyword>
<sequence length="151" mass="16979">MDATIRPIERRDAFALAALRIQHDREVGRATRAGFLTEYADALLAEIDGYRGWIAELGDGTPVGCLLALRVRKLPTLMAEGRPEWWYVQSVFVTPSHRRTGVGRALMTRLQRAARDEGVRWLELRSSDAGRELFEATGFGAPSPRVMQWTP</sequence>
<organism evidence="4 5">
    <name type="scientific">Janibacter melonis</name>
    <dbReference type="NCBI Taxonomy" id="262209"/>
    <lineage>
        <taxon>Bacteria</taxon>
        <taxon>Bacillati</taxon>
        <taxon>Actinomycetota</taxon>
        <taxon>Actinomycetes</taxon>
        <taxon>Micrococcales</taxon>
        <taxon>Intrasporangiaceae</taxon>
        <taxon>Janibacter</taxon>
    </lineage>
</organism>
<keyword evidence="2" id="KW-0012">Acyltransferase</keyword>
<dbReference type="InterPro" id="IPR050832">
    <property type="entry name" value="Bact_Acetyltransf"/>
</dbReference>
<dbReference type="CDD" id="cd04301">
    <property type="entry name" value="NAT_SF"/>
    <property type="match status" value="1"/>
</dbReference>
<dbReference type="PROSITE" id="PS51186">
    <property type="entry name" value="GNAT"/>
    <property type="match status" value="1"/>
</dbReference>
<dbReference type="Gene3D" id="3.40.630.30">
    <property type="match status" value="1"/>
</dbReference>
<evidence type="ECO:0000256" key="2">
    <source>
        <dbReference type="ARBA" id="ARBA00023315"/>
    </source>
</evidence>
<accession>A0A176QBC2</accession>
<evidence type="ECO:0000256" key="1">
    <source>
        <dbReference type="ARBA" id="ARBA00022679"/>
    </source>
</evidence>
<protein>
    <recommendedName>
        <fullName evidence="3">N-acetyltransferase domain-containing protein</fullName>
    </recommendedName>
</protein>